<accession>D4JQU9</accession>
<dbReference type="BioCyc" id="ESIR657319:G136K-93-MONOMER"/>
<dbReference type="EMBL" id="FP929044">
    <property type="protein sequence ID" value="CBK95468.1"/>
    <property type="molecule type" value="Genomic_DNA"/>
</dbReference>
<proteinExistence type="predicted"/>
<dbReference type="HOGENOM" id="CLU_198233_0_0_9"/>
<name>D4JQU9_9FIRM</name>
<reference evidence="1 2" key="1">
    <citation type="submission" date="2010-03" db="EMBL/GenBank/DDBJ databases">
        <title>The genome sequence of Eubacterium siraeum 70/3.</title>
        <authorList>
            <consortium name="metaHIT consortium -- http://www.metahit.eu/"/>
            <person name="Pajon A."/>
            <person name="Turner K."/>
            <person name="Parkhill J."/>
            <person name="Duncan S."/>
            <person name="Flint H."/>
        </authorList>
    </citation>
    <scope>NUCLEOTIDE SEQUENCE [LARGE SCALE GENOMIC DNA]</scope>
    <source>
        <strain evidence="1 2">70/3</strain>
    </source>
</reference>
<dbReference type="KEGG" id="esu:EUS_01110"/>
<dbReference type="PATRIC" id="fig|657319.3.peg.1181"/>
<dbReference type="Proteomes" id="UP000008803">
    <property type="component" value="Chromosome"/>
</dbReference>
<organism evidence="1 2">
    <name type="scientific">[Eubacterium] siraeum 70/3</name>
    <dbReference type="NCBI Taxonomy" id="657319"/>
    <lineage>
        <taxon>Bacteria</taxon>
        <taxon>Bacillati</taxon>
        <taxon>Bacillota</taxon>
        <taxon>Clostridia</taxon>
        <taxon>Eubacteriales</taxon>
        <taxon>Oscillospiraceae</taxon>
        <taxon>Oscillospiraceae incertae sedis</taxon>
    </lineage>
</organism>
<sequence>MREQKYHLYLSENERRVLIQNLIWFQNKLRQEGRCTDAVDDLIVKISKAKPKKLG</sequence>
<dbReference type="AlphaFoldDB" id="D4JQU9"/>
<reference evidence="1 2" key="2">
    <citation type="submission" date="2010-03" db="EMBL/GenBank/DDBJ databases">
        <authorList>
            <person name="Pajon A."/>
        </authorList>
    </citation>
    <scope>NUCLEOTIDE SEQUENCE [LARGE SCALE GENOMIC DNA]</scope>
    <source>
        <strain evidence="1 2">70/3</strain>
    </source>
</reference>
<evidence type="ECO:0000313" key="2">
    <source>
        <dbReference type="Proteomes" id="UP000008803"/>
    </source>
</evidence>
<evidence type="ECO:0000313" key="1">
    <source>
        <dbReference type="EMBL" id="CBK95468.1"/>
    </source>
</evidence>
<gene>
    <name evidence="1" type="ORF">EUS_01110</name>
</gene>
<protein>
    <submittedName>
        <fullName evidence="1">Uncharacterized protein</fullName>
    </submittedName>
</protein>